<name>F0X2K8_9STRA</name>
<proteinExistence type="predicted"/>
<sequence length="376" mass="42779">MAIKNFLLALLPLACGESVFDKTMRNSGANTFFERFFQNIEPAPNGKCNCAFFDMDGTIISAALISPVFAYQVRKSKFAFTSNSVDEVFGFMTASDQCRPKGQLPMKFGNQEIVVVFETVVFEIKNIFDAREQSENNARYLGGLIAVWDKFAFSYMQHQDRKSKCDYLSTTIRYRLLHGINTKDREKLMLAVLKEEPKRGMYDDYMYDDVVVSIRTNIPALYEEQKVLINELTARKVKSFVISTTPKEYLDTLITYFNIGINSAHANGSYPILKHHKTMEAAVLAGSGHSNHESGKVDTMKWIAKEYGCIFLYASGDSMGDYEMVHEVLEHKGYALIQQGLPLDKNLLDLAKEKSYEGRVRIQNVNLEEAKWQKVV</sequence>
<organism evidence="2">
    <name type="scientific">Albugo laibachii Nc14</name>
    <dbReference type="NCBI Taxonomy" id="890382"/>
    <lineage>
        <taxon>Eukaryota</taxon>
        <taxon>Sar</taxon>
        <taxon>Stramenopiles</taxon>
        <taxon>Oomycota</taxon>
        <taxon>Peronosporomycetes</taxon>
        <taxon>Albuginales</taxon>
        <taxon>Albuginaceae</taxon>
        <taxon>Albugo</taxon>
    </lineage>
</organism>
<reference evidence="2" key="2">
    <citation type="submission" date="2011-02" db="EMBL/GenBank/DDBJ databases">
        <authorList>
            <person name="MacLean D."/>
        </authorList>
    </citation>
    <scope>NUCLEOTIDE SEQUENCE</scope>
</reference>
<dbReference type="EMBL" id="FR824924">
    <property type="protein sequence ID" value="CCA28120.1"/>
    <property type="molecule type" value="Genomic_DNA"/>
</dbReference>
<accession>F0X2K8</accession>
<feature type="signal peptide" evidence="1">
    <location>
        <begin position="1"/>
        <end position="16"/>
    </location>
</feature>
<dbReference type="SUPFAM" id="SSF56784">
    <property type="entry name" value="HAD-like"/>
    <property type="match status" value="1"/>
</dbReference>
<gene>
    <name evidence="2" type="primary">AlNc14C1222G12839</name>
    <name evidence="2" type="ORF">ALNC14_142640</name>
</gene>
<evidence type="ECO:0000256" key="1">
    <source>
        <dbReference type="SAM" id="SignalP"/>
    </source>
</evidence>
<dbReference type="HOGENOM" id="CLU_062536_0_0_1"/>
<dbReference type="InterPro" id="IPR036412">
    <property type="entry name" value="HAD-like_sf"/>
</dbReference>
<dbReference type="AlphaFoldDB" id="F0X2K8"/>
<protein>
    <submittedName>
        <fullName evidence="2">AlNc14C1222G12839 protein</fullName>
    </submittedName>
</protein>
<dbReference type="Gene3D" id="3.40.50.1000">
    <property type="entry name" value="HAD superfamily/HAD-like"/>
    <property type="match status" value="1"/>
</dbReference>
<dbReference type="InterPro" id="IPR023214">
    <property type="entry name" value="HAD_sf"/>
</dbReference>
<reference evidence="2" key="1">
    <citation type="journal article" date="2011" name="PLoS Biol.">
        <title>Gene gain and loss during evolution of obligate parasitism in the white rust pathogen of Arabidopsis thaliana.</title>
        <authorList>
            <person name="Kemen E."/>
            <person name="Gardiner A."/>
            <person name="Schultz-Larsen T."/>
            <person name="Kemen A.C."/>
            <person name="Balmuth A.L."/>
            <person name="Robert-Seilaniantz A."/>
            <person name="Bailey K."/>
            <person name="Holub E."/>
            <person name="Studholme D.J."/>
            <person name="Maclean D."/>
            <person name="Jones J.D."/>
        </authorList>
    </citation>
    <scope>NUCLEOTIDE SEQUENCE</scope>
</reference>
<evidence type="ECO:0000313" key="2">
    <source>
        <dbReference type="EMBL" id="CCA28120.1"/>
    </source>
</evidence>
<feature type="chain" id="PRO_5003259697" evidence="1">
    <location>
        <begin position="17"/>
        <end position="376"/>
    </location>
</feature>
<keyword evidence="1" id="KW-0732">Signal</keyword>